<evidence type="ECO:0000313" key="1">
    <source>
        <dbReference type="Proteomes" id="UP000887540"/>
    </source>
</evidence>
<keyword evidence="1" id="KW-1185">Reference proteome</keyword>
<dbReference type="Proteomes" id="UP000887540">
    <property type="component" value="Unplaced"/>
</dbReference>
<dbReference type="PANTHER" id="PTHR12333:SF0">
    <property type="entry name" value="COMM DOMAIN-CONTAINING PROTEIN 10"/>
    <property type="match status" value="1"/>
</dbReference>
<dbReference type="AlphaFoldDB" id="A0A914CWI7"/>
<dbReference type="InterPro" id="IPR037361">
    <property type="entry name" value="COMMD10"/>
</dbReference>
<dbReference type="PANTHER" id="PTHR12333">
    <property type="entry name" value="COMM DOMAIN CONTAINING PROTEIN 10"/>
    <property type="match status" value="1"/>
</dbReference>
<sequence length="175" mass="20138">MSFQLPTGSSHSIELINKIERRKLARISKRILDSLPVNNITLLTSDEVQRLCALGVGSNSAEINLIVSTLSQIWQQIVYHQFKSDELKDGLSKTLMMKPLLPFWMSGKNLGLVVDWYLQLERANRFEAAKREPKVQLKLTTDQGEKYEEMNFEQLKALNYTLHEIQDKVDSLMQS</sequence>
<evidence type="ECO:0000313" key="2">
    <source>
        <dbReference type="WBParaSite" id="ACRNAN_scaffold14552.g31113.t1"/>
    </source>
</evidence>
<name>A0A914CWI7_9BILA</name>
<reference evidence="2" key="1">
    <citation type="submission" date="2022-11" db="UniProtKB">
        <authorList>
            <consortium name="WormBaseParasite"/>
        </authorList>
    </citation>
    <scope>IDENTIFICATION</scope>
</reference>
<accession>A0A914CWI7</accession>
<protein>
    <submittedName>
        <fullName evidence="2">COMM domain-containing protein</fullName>
    </submittedName>
</protein>
<organism evidence="1 2">
    <name type="scientific">Acrobeloides nanus</name>
    <dbReference type="NCBI Taxonomy" id="290746"/>
    <lineage>
        <taxon>Eukaryota</taxon>
        <taxon>Metazoa</taxon>
        <taxon>Ecdysozoa</taxon>
        <taxon>Nematoda</taxon>
        <taxon>Chromadorea</taxon>
        <taxon>Rhabditida</taxon>
        <taxon>Tylenchina</taxon>
        <taxon>Cephalobomorpha</taxon>
        <taxon>Cephaloboidea</taxon>
        <taxon>Cephalobidae</taxon>
        <taxon>Acrobeloides</taxon>
    </lineage>
</organism>
<dbReference type="WBParaSite" id="ACRNAN_scaffold14552.g31113.t1">
    <property type="protein sequence ID" value="ACRNAN_scaffold14552.g31113.t1"/>
    <property type="gene ID" value="ACRNAN_scaffold14552.g31113"/>
</dbReference>
<proteinExistence type="predicted"/>